<dbReference type="GO" id="GO:0004536">
    <property type="term" value="F:DNA nuclease activity"/>
    <property type="evidence" value="ECO:0007669"/>
    <property type="project" value="InterPro"/>
</dbReference>
<gene>
    <name evidence="4" type="ORF">JF887_12355</name>
</gene>
<feature type="binding site" evidence="3">
    <location>
        <position position="100"/>
    </location>
    <ligand>
        <name>a divalent metal cation</name>
        <dbReference type="ChEBI" id="CHEBI:60240"/>
        <label>1</label>
    </ligand>
</feature>
<feature type="binding site" evidence="3">
    <location>
        <position position="140"/>
    </location>
    <ligand>
        <name>a divalent metal cation</name>
        <dbReference type="ChEBI" id="CHEBI:60240"/>
        <label>2</label>
    </ligand>
</feature>
<dbReference type="GO" id="GO:0016788">
    <property type="term" value="F:hydrolase activity, acting on ester bonds"/>
    <property type="evidence" value="ECO:0007669"/>
    <property type="project" value="InterPro"/>
</dbReference>
<keyword evidence="2 4" id="KW-0378">Hydrolase</keyword>
<dbReference type="PANTHER" id="PTHR46124">
    <property type="entry name" value="D-AMINOACYL-TRNA DEACYLASE"/>
    <property type="match status" value="1"/>
</dbReference>
<evidence type="ECO:0000313" key="5">
    <source>
        <dbReference type="Proteomes" id="UP000614410"/>
    </source>
</evidence>
<feature type="binding site" evidence="3">
    <location>
        <position position="14"/>
    </location>
    <ligand>
        <name>a divalent metal cation</name>
        <dbReference type="ChEBI" id="CHEBI:60240"/>
        <label>1</label>
    </ligand>
</feature>
<accession>A0A934KPL9</accession>
<dbReference type="GO" id="GO:0046872">
    <property type="term" value="F:metal ion binding"/>
    <property type="evidence" value="ECO:0007669"/>
    <property type="project" value="UniProtKB-KW"/>
</dbReference>
<feature type="binding site" evidence="3">
    <location>
        <position position="163"/>
    </location>
    <ligand>
        <name>a divalent metal cation</name>
        <dbReference type="ChEBI" id="CHEBI:60240"/>
        <label>2</label>
    </ligand>
</feature>
<feature type="binding site" evidence="3">
    <location>
        <position position="213"/>
    </location>
    <ligand>
        <name>a divalent metal cation</name>
        <dbReference type="ChEBI" id="CHEBI:60240"/>
        <label>1</label>
    </ligand>
</feature>
<dbReference type="FunFam" id="3.20.20.140:FF:000005">
    <property type="entry name" value="TatD family hydrolase"/>
    <property type="match status" value="1"/>
</dbReference>
<keyword evidence="1 3" id="KW-0479">Metal-binding</keyword>
<dbReference type="Gene3D" id="3.20.20.140">
    <property type="entry name" value="Metal-dependent hydrolases"/>
    <property type="match status" value="1"/>
</dbReference>
<dbReference type="InterPro" id="IPR015991">
    <property type="entry name" value="TatD/YcfH-like"/>
</dbReference>
<dbReference type="Proteomes" id="UP000614410">
    <property type="component" value="Unassembled WGS sequence"/>
</dbReference>
<dbReference type="Pfam" id="PF01026">
    <property type="entry name" value="TatD_DNase"/>
    <property type="match status" value="1"/>
</dbReference>
<protein>
    <submittedName>
        <fullName evidence="4">TatD family hydrolase</fullName>
    </submittedName>
</protein>
<evidence type="ECO:0000313" key="4">
    <source>
        <dbReference type="EMBL" id="MBJ7610204.1"/>
    </source>
</evidence>
<dbReference type="NCBIfam" id="TIGR00010">
    <property type="entry name" value="YchF/TatD family DNA exonuclease"/>
    <property type="match status" value="1"/>
</dbReference>
<dbReference type="PANTHER" id="PTHR46124:SF2">
    <property type="entry name" value="D-AMINOACYL-TRNA DEACYLASE"/>
    <property type="match status" value="1"/>
</dbReference>
<proteinExistence type="predicted"/>
<dbReference type="SUPFAM" id="SSF51556">
    <property type="entry name" value="Metallo-dependent hydrolases"/>
    <property type="match status" value="1"/>
</dbReference>
<organism evidence="4 5">
    <name type="scientific">Candidatus Amunia macphersoniae</name>
    <dbReference type="NCBI Taxonomy" id="3127014"/>
    <lineage>
        <taxon>Bacteria</taxon>
        <taxon>Bacillati</taxon>
        <taxon>Candidatus Dormiibacterota</taxon>
        <taxon>Candidatus Dormibacteria</taxon>
        <taxon>Candidatus Aeolococcales</taxon>
        <taxon>Candidatus Aeolococcaceae</taxon>
        <taxon>Candidatus Amunia</taxon>
    </lineage>
</organism>
<dbReference type="EMBL" id="JAEKNN010000058">
    <property type="protein sequence ID" value="MBJ7610204.1"/>
    <property type="molecule type" value="Genomic_DNA"/>
</dbReference>
<feature type="binding site" evidence="3">
    <location>
        <position position="16"/>
    </location>
    <ligand>
        <name>a divalent metal cation</name>
        <dbReference type="ChEBI" id="CHEBI:60240"/>
        <label>1</label>
    </ligand>
</feature>
<dbReference type="AlphaFoldDB" id="A0A934KPL9"/>
<sequence>MTDPLPRQPLVDTHCHLVLLDERGLLDAALESAAEAGVEQIVSVGLNVDDSDCNRRVAESHDNVWFTVGWHPHQPHPPDAAELRALDQLLDHPRAVAVGEIGLDLFFRPGYHDTPLDEQLRAMHAMLDLADAHHKPVVVHDRDAHGEVLVAIRQHPGVRGVMHCFSGDAEFGRECVAAGYALSFSGIVTFPRSQPIQQAAAAAADGDFVVETDSPFLAPVPHRGRPNLPGYVDATAAAVARLRGVDEQLVRAQTTANARRLFGLPGRAE</sequence>
<dbReference type="PIRSF" id="PIRSF005902">
    <property type="entry name" value="DNase_TatD"/>
    <property type="match status" value="1"/>
</dbReference>
<name>A0A934KPL9_9BACT</name>
<evidence type="ECO:0000256" key="1">
    <source>
        <dbReference type="ARBA" id="ARBA00022723"/>
    </source>
</evidence>
<evidence type="ECO:0000256" key="2">
    <source>
        <dbReference type="ARBA" id="ARBA00022801"/>
    </source>
</evidence>
<dbReference type="GO" id="GO:0005829">
    <property type="term" value="C:cytosol"/>
    <property type="evidence" value="ECO:0007669"/>
    <property type="project" value="TreeGrafter"/>
</dbReference>
<dbReference type="CDD" id="cd01310">
    <property type="entry name" value="TatD_DNAse"/>
    <property type="match status" value="1"/>
</dbReference>
<dbReference type="InterPro" id="IPR001130">
    <property type="entry name" value="TatD-like"/>
</dbReference>
<dbReference type="InterPro" id="IPR032466">
    <property type="entry name" value="Metal_Hydrolase"/>
</dbReference>
<comment type="caution">
    <text evidence="4">The sequence shown here is derived from an EMBL/GenBank/DDBJ whole genome shotgun (WGS) entry which is preliminary data.</text>
</comment>
<evidence type="ECO:0000256" key="3">
    <source>
        <dbReference type="PIRSR" id="PIRSR005902-1"/>
    </source>
</evidence>
<reference evidence="4 5" key="1">
    <citation type="submission" date="2020-10" db="EMBL/GenBank/DDBJ databases">
        <title>Ca. Dormibacterota MAGs.</title>
        <authorList>
            <person name="Montgomery K."/>
        </authorList>
    </citation>
    <scope>NUCLEOTIDE SEQUENCE [LARGE SCALE GENOMIC DNA]</scope>
    <source>
        <strain evidence="4">Mitchell_Peninsula_5</strain>
    </source>
</reference>